<feature type="coiled-coil region" evidence="1">
    <location>
        <begin position="70"/>
        <end position="98"/>
    </location>
</feature>
<name>A0ABX8JR43_9BACT</name>
<feature type="chain" id="PRO_5045777137" evidence="2">
    <location>
        <begin position="19"/>
        <end position="250"/>
    </location>
</feature>
<feature type="signal peptide" evidence="2">
    <location>
        <begin position="1"/>
        <end position="18"/>
    </location>
</feature>
<reference evidence="3 4" key="1">
    <citation type="submission" date="2021-06" db="EMBL/GenBank/DDBJ databases">
        <title>Gemonas diversity in paddy soil.</title>
        <authorList>
            <person name="Liu G."/>
        </authorList>
    </citation>
    <scope>NUCLEOTIDE SEQUENCE [LARGE SCALE GENOMIC DNA]</scope>
    <source>
        <strain evidence="3 4">RG29</strain>
    </source>
</reference>
<keyword evidence="4" id="KW-1185">Reference proteome</keyword>
<dbReference type="EMBL" id="CP076724">
    <property type="protein sequence ID" value="QWV99099.1"/>
    <property type="molecule type" value="Genomic_DNA"/>
</dbReference>
<evidence type="ECO:0000256" key="1">
    <source>
        <dbReference type="SAM" id="Coils"/>
    </source>
</evidence>
<proteinExistence type="predicted"/>
<accession>A0ABX8JR43</accession>
<evidence type="ECO:0000313" key="3">
    <source>
        <dbReference type="EMBL" id="QWV99099.1"/>
    </source>
</evidence>
<sequence>MLKYILIMLLLAATPAYSETEAKDIAEPPHFTLMGSIGNNSAMAMKCYGEAPFQEIDCAFTQVMISATSAKDLAERKVEAIKELEKVQRKEIQELKKELSGTGMEKFQNRMKNATPEQQAYAQDLVSVIKAITLSKDKTSLKKALLDQQDIEGSTCSITLNTFDLHFSRISKNKWLYNPGPTGLCNVVRVSTLENSEAYPELWTYSQNTVTADKDPVCQKWVEVGATMVTSWDSPKAFKFEQCKYIQFGH</sequence>
<evidence type="ECO:0000313" key="4">
    <source>
        <dbReference type="Proteomes" id="UP000683493"/>
    </source>
</evidence>
<evidence type="ECO:0000256" key="2">
    <source>
        <dbReference type="SAM" id="SignalP"/>
    </source>
</evidence>
<dbReference type="Proteomes" id="UP000683493">
    <property type="component" value="Chromosome"/>
</dbReference>
<gene>
    <name evidence="3" type="ORF">KP005_07410</name>
</gene>
<organism evidence="3 4">
    <name type="scientific">Geomonas diazotrophica</name>
    <dbReference type="NCBI Taxonomy" id="2843197"/>
    <lineage>
        <taxon>Bacteria</taxon>
        <taxon>Pseudomonadati</taxon>
        <taxon>Thermodesulfobacteriota</taxon>
        <taxon>Desulfuromonadia</taxon>
        <taxon>Geobacterales</taxon>
        <taxon>Geobacteraceae</taxon>
        <taxon>Geomonas</taxon>
    </lineage>
</organism>
<keyword evidence="1" id="KW-0175">Coiled coil</keyword>
<keyword evidence="2" id="KW-0732">Signal</keyword>
<protein>
    <submittedName>
        <fullName evidence="3">Uncharacterized protein</fullName>
    </submittedName>
</protein>